<proteinExistence type="predicted"/>
<dbReference type="PIRSF" id="PIRSF032131">
    <property type="entry name" value="UCP032131"/>
    <property type="match status" value="1"/>
</dbReference>
<feature type="region of interest" description="Disordered" evidence="1">
    <location>
        <begin position="53"/>
        <end position="88"/>
    </location>
</feature>
<protein>
    <submittedName>
        <fullName evidence="2">DUF1178 family protein</fullName>
    </submittedName>
</protein>
<dbReference type="OrthoDB" id="5295943at2"/>
<sequence length="169" mass="18046">MKVFDLRCDSDHRFEGWFGSDVDYTAQLGKQMIACPVCGSLAIDKLPSAPRLNLSGASAPPETAASNAPSAPSRTAPAAANDAAPASGATAEVLQELERRYLAFAREVIAKTENVGDRFAEEARKIHYEEAPARGIRGVATPEQRRELQEEGIDVVSMPIPAALDGPLQ</sequence>
<evidence type="ECO:0000256" key="1">
    <source>
        <dbReference type="SAM" id="MobiDB-lite"/>
    </source>
</evidence>
<comment type="caution">
    <text evidence="2">The sequence shown here is derived from an EMBL/GenBank/DDBJ whole genome shotgun (WGS) entry which is preliminary data.</text>
</comment>
<keyword evidence="3" id="KW-1185">Reference proteome</keyword>
<dbReference type="InterPro" id="IPR009562">
    <property type="entry name" value="DUF1178"/>
</dbReference>
<dbReference type="RefSeq" id="WP_121084472.1">
    <property type="nucleotide sequence ID" value="NZ_RBZU01000002.1"/>
</dbReference>
<accession>A0A494Y5V4</accession>
<reference evidence="2 3" key="1">
    <citation type="submission" date="2018-10" db="EMBL/GenBank/DDBJ databases">
        <title>Robbsia sp. DHC34, isolated from soil.</title>
        <authorList>
            <person name="Gao Z.-H."/>
            <person name="Qiu L.-H."/>
        </authorList>
    </citation>
    <scope>NUCLEOTIDE SEQUENCE [LARGE SCALE GENOMIC DNA]</scope>
    <source>
        <strain evidence="2 3">DHC34</strain>
    </source>
</reference>
<dbReference type="Pfam" id="PF06676">
    <property type="entry name" value="DUF1178"/>
    <property type="match status" value="1"/>
</dbReference>
<organism evidence="2 3">
    <name type="scientific">Pararobbsia silviterrae</name>
    <dbReference type="NCBI Taxonomy" id="1792498"/>
    <lineage>
        <taxon>Bacteria</taxon>
        <taxon>Pseudomonadati</taxon>
        <taxon>Pseudomonadota</taxon>
        <taxon>Betaproteobacteria</taxon>
        <taxon>Burkholderiales</taxon>
        <taxon>Burkholderiaceae</taxon>
        <taxon>Pararobbsia</taxon>
    </lineage>
</organism>
<dbReference type="AlphaFoldDB" id="A0A494Y5V4"/>
<feature type="compositionally biased region" description="Low complexity" evidence="1">
    <location>
        <begin position="57"/>
        <end position="88"/>
    </location>
</feature>
<name>A0A494Y5V4_9BURK</name>
<evidence type="ECO:0000313" key="2">
    <source>
        <dbReference type="EMBL" id="RKP57472.1"/>
    </source>
</evidence>
<evidence type="ECO:0000313" key="3">
    <source>
        <dbReference type="Proteomes" id="UP000270342"/>
    </source>
</evidence>
<dbReference type="Proteomes" id="UP000270342">
    <property type="component" value="Unassembled WGS sequence"/>
</dbReference>
<dbReference type="EMBL" id="RBZU01000002">
    <property type="protein sequence ID" value="RKP57472.1"/>
    <property type="molecule type" value="Genomic_DNA"/>
</dbReference>
<gene>
    <name evidence="2" type="ORF">D7S86_05745</name>
</gene>